<sequence>MDAILSFNPTVSITAAAVANSLRLIRATDKLRALLRGLNDKLPLDVTGVLPVSSAFRDTAVFPPVVSVPTAPARDNRSYIPNFSRLNGPQSPVFPLYG</sequence>
<protein>
    <submittedName>
        <fullName evidence="4">Nrap_D4 domain-containing protein</fullName>
    </submittedName>
</protein>
<evidence type="ECO:0000313" key="4">
    <source>
        <dbReference type="WBParaSite" id="ECPE_0001591001-mRNA-1"/>
    </source>
</evidence>
<dbReference type="Pfam" id="PF17405">
    <property type="entry name" value="Nrap_D4"/>
    <property type="match status" value="1"/>
</dbReference>
<dbReference type="Proteomes" id="UP000272942">
    <property type="component" value="Unassembled WGS sequence"/>
</dbReference>
<dbReference type="EMBL" id="UZAN01062094">
    <property type="protein sequence ID" value="VDP93142.1"/>
    <property type="molecule type" value="Genomic_DNA"/>
</dbReference>
<evidence type="ECO:0000259" key="1">
    <source>
        <dbReference type="Pfam" id="PF17405"/>
    </source>
</evidence>
<dbReference type="WBParaSite" id="ECPE_0001591001-mRNA-1">
    <property type="protein sequence ID" value="ECPE_0001591001-mRNA-1"/>
    <property type="gene ID" value="ECPE_0001591001"/>
</dbReference>
<dbReference type="AlphaFoldDB" id="A0A183B9I5"/>
<evidence type="ECO:0000313" key="2">
    <source>
        <dbReference type="EMBL" id="VDP93142.1"/>
    </source>
</evidence>
<name>A0A183B9I5_9TREM</name>
<keyword evidence="3" id="KW-1185">Reference proteome</keyword>
<feature type="domain" description="Nrap protein" evidence="1">
    <location>
        <begin position="16"/>
        <end position="79"/>
    </location>
</feature>
<dbReference type="OrthoDB" id="10251401at2759"/>
<reference evidence="2 3" key="2">
    <citation type="submission" date="2018-11" db="EMBL/GenBank/DDBJ databases">
        <authorList>
            <consortium name="Pathogen Informatics"/>
        </authorList>
    </citation>
    <scope>NUCLEOTIDE SEQUENCE [LARGE SCALE GENOMIC DNA]</scope>
    <source>
        <strain evidence="2 3">Egypt</strain>
    </source>
</reference>
<gene>
    <name evidence="2" type="ORF">ECPE_LOCUS15870</name>
</gene>
<proteinExistence type="predicted"/>
<reference evidence="4" key="1">
    <citation type="submission" date="2016-06" db="UniProtKB">
        <authorList>
            <consortium name="WormBaseParasite"/>
        </authorList>
    </citation>
    <scope>IDENTIFICATION</scope>
</reference>
<dbReference type="InterPro" id="IPR035369">
    <property type="entry name" value="Nrap_D4"/>
</dbReference>
<evidence type="ECO:0000313" key="3">
    <source>
        <dbReference type="Proteomes" id="UP000272942"/>
    </source>
</evidence>
<accession>A0A183B9I5</accession>
<organism evidence="4">
    <name type="scientific">Echinostoma caproni</name>
    <dbReference type="NCBI Taxonomy" id="27848"/>
    <lineage>
        <taxon>Eukaryota</taxon>
        <taxon>Metazoa</taxon>
        <taxon>Spiralia</taxon>
        <taxon>Lophotrochozoa</taxon>
        <taxon>Platyhelminthes</taxon>
        <taxon>Trematoda</taxon>
        <taxon>Digenea</taxon>
        <taxon>Plagiorchiida</taxon>
        <taxon>Echinostomata</taxon>
        <taxon>Echinostomatoidea</taxon>
        <taxon>Echinostomatidae</taxon>
        <taxon>Echinostoma</taxon>
    </lineage>
</organism>